<evidence type="ECO:0000313" key="1">
    <source>
        <dbReference type="EMBL" id="CAF4043807.1"/>
    </source>
</evidence>
<organism evidence="1 2">
    <name type="scientific">Rotaria magnacalcarata</name>
    <dbReference type="NCBI Taxonomy" id="392030"/>
    <lineage>
        <taxon>Eukaryota</taxon>
        <taxon>Metazoa</taxon>
        <taxon>Spiralia</taxon>
        <taxon>Gnathifera</taxon>
        <taxon>Rotifera</taxon>
        <taxon>Eurotatoria</taxon>
        <taxon>Bdelloidea</taxon>
        <taxon>Philodinida</taxon>
        <taxon>Philodinidae</taxon>
        <taxon>Rotaria</taxon>
    </lineage>
</organism>
<gene>
    <name evidence="1" type="ORF">BYL167_LOCUS16043</name>
</gene>
<protein>
    <submittedName>
        <fullName evidence="1">Uncharacterized protein</fullName>
    </submittedName>
</protein>
<dbReference type="Proteomes" id="UP000681967">
    <property type="component" value="Unassembled WGS sequence"/>
</dbReference>
<reference evidence="1" key="1">
    <citation type="submission" date="2021-02" db="EMBL/GenBank/DDBJ databases">
        <authorList>
            <person name="Nowell W R."/>
        </authorList>
    </citation>
    <scope>NUCLEOTIDE SEQUENCE</scope>
</reference>
<evidence type="ECO:0000313" key="2">
    <source>
        <dbReference type="Proteomes" id="UP000681967"/>
    </source>
</evidence>
<proteinExistence type="predicted"/>
<comment type="caution">
    <text evidence="1">The sequence shown here is derived from an EMBL/GenBank/DDBJ whole genome shotgun (WGS) entry which is preliminary data.</text>
</comment>
<dbReference type="EMBL" id="CAJOBH010006055">
    <property type="protein sequence ID" value="CAF4043807.1"/>
    <property type="molecule type" value="Genomic_DNA"/>
</dbReference>
<dbReference type="AlphaFoldDB" id="A0A8S2PDZ8"/>
<feature type="non-terminal residue" evidence="1">
    <location>
        <position position="1"/>
    </location>
</feature>
<sequence length="92" mass="10449">NTNPVMSSNKQSTVNPQQNFTYKEYQSSSIVSAPPQRNLEVPSKPESLTSIYTFPSLVKTNANWRRPQQQQATYDGSSSSTWRLFGVHRLLN</sequence>
<accession>A0A8S2PDZ8</accession>
<name>A0A8S2PDZ8_9BILA</name>